<dbReference type="Proteomes" id="UP001172778">
    <property type="component" value="Unassembled WGS sequence"/>
</dbReference>
<organism evidence="2 3">
    <name type="scientific">Parachitinimonas caeni</name>
    <dbReference type="NCBI Taxonomy" id="3031301"/>
    <lineage>
        <taxon>Bacteria</taxon>
        <taxon>Pseudomonadati</taxon>
        <taxon>Pseudomonadota</taxon>
        <taxon>Betaproteobacteria</taxon>
        <taxon>Neisseriales</taxon>
        <taxon>Chitinibacteraceae</taxon>
        <taxon>Parachitinimonas</taxon>
    </lineage>
</organism>
<evidence type="ECO:0008006" key="4">
    <source>
        <dbReference type="Google" id="ProtNLM"/>
    </source>
</evidence>
<feature type="chain" id="PRO_5047531597" description="P-type conjugative transfer protein TrbJ" evidence="1">
    <location>
        <begin position="27"/>
        <end position="259"/>
    </location>
</feature>
<feature type="signal peptide" evidence="1">
    <location>
        <begin position="1"/>
        <end position="26"/>
    </location>
</feature>
<name>A0ABT7E2J2_9NEIS</name>
<gene>
    <name evidence="2" type="ORF">PZA18_19655</name>
</gene>
<reference evidence="2" key="1">
    <citation type="submission" date="2023-03" db="EMBL/GenBank/DDBJ databases">
        <title>Chitinimonas shenzhenensis gen. nov., sp. nov., a novel member of family Burkholderiaceae isolated from activated sludge collected in Shen Zhen, China.</title>
        <authorList>
            <person name="Wang X."/>
        </authorList>
    </citation>
    <scope>NUCLEOTIDE SEQUENCE</scope>
    <source>
        <strain evidence="2">DQS-5</strain>
    </source>
</reference>
<dbReference type="EMBL" id="JARRAF010000034">
    <property type="protein sequence ID" value="MDK2126264.1"/>
    <property type="molecule type" value="Genomic_DNA"/>
</dbReference>
<protein>
    <recommendedName>
        <fullName evidence="4">P-type conjugative transfer protein TrbJ</fullName>
    </recommendedName>
</protein>
<evidence type="ECO:0000256" key="1">
    <source>
        <dbReference type="SAM" id="SignalP"/>
    </source>
</evidence>
<sequence>MPQFPNLRRSAIAALLSLSLTTPASAVWWASEWTQVLNNIELVATALAQAKEVQQTFKQYETMMQNLQQLNDSDIRAKLQPFLQQKAQFQKLAQSVKDFKESSQNAREVLSRRMEEAKKLNLSPKQYFEAEYELAANKGGYYRQQLDADLSALDQATVRANKLNTLQASVPKISGNIEGMQTLAMYAHNQASELGEIRTLMLRSSVEAQNKRVDEEAAAKYEAKKRLALQRDAEEMRKRNEAAVGAIKFQLPKLNQVSP</sequence>
<dbReference type="RefSeq" id="WP_284102585.1">
    <property type="nucleotide sequence ID" value="NZ_JARRAF010000034.1"/>
</dbReference>
<comment type="caution">
    <text evidence="2">The sequence shown here is derived from an EMBL/GenBank/DDBJ whole genome shotgun (WGS) entry which is preliminary data.</text>
</comment>
<proteinExistence type="predicted"/>
<keyword evidence="3" id="KW-1185">Reference proteome</keyword>
<evidence type="ECO:0000313" key="2">
    <source>
        <dbReference type="EMBL" id="MDK2126264.1"/>
    </source>
</evidence>
<evidence type="ECO:0000313" key="3">
    <source>
        <dbReference type="Proteomes" id="UP001172778"/>
    </source>
</evidence>
<accession>A0ABT7E2J2</accession>
<keyword evidence="1" id="KW-0732">Signal</keyword>